<organism evidence="1 2">
    <name type="scientific">Mytilus galloprovincialis</name>
    <name type="common">Mediterranean mussel</name>
    <dbReference type="NCBI Taxonomy" id="29158"/>
    <lineage>
        <taxon>Eukaryota</taxon>
        <taxon>Metazoa</taxon>
        <taxon>Spiralia</taxon>
        <taxon>Lophotrochozoa</taxon>
        <taxon>Mollusca</taxon>
        <taxon>Bivalvia</taxon>
        <taxon>Autobranchia</taxon>
        <taxon>Pteriomorphia</taxon>
        <taxon>Mytilida</taxon>
        <taxon>Mytiloidea</taxon>
        <taxon>Mytilidae</taxon>
        <taxon>Mytilinae</taxon>
        <taxon>Mytilus</taxon>
    </lineage>
</organism>
<accession>A0A8B6G7R8</accession>
<evidence type="ECO:0000313" key="1">
    <source>
        <dbReference type="EMBL" id="VDI59978.1"/>
    </source>
</evidence>
<dbReference type="AlphaFoldDB" id="A0A8B6G7R8"/>
<protein>
    <submittedName>
        <fullName evidence="1">Uncharacterized protein</fullName>
    </submittedName>
</protein>
<dbReference type="Proteomes" id="UP000596742">
    <property type="component" value="Unassembled WGS sequence"/>
</dbReference>
<name>A0A8B6G7R8_MYTGA</name>
<gene>
    <name evidence="1" type="ORF">MGAL_10B088319</name>
</gene>
<proteinExistence type="predicted"/>
<dbReference type="EMBL" id="UYJE01007988">
    <property type="protein sequence ID" value="VDI59978.1"/>
    <property type="molecule type" value="Genomic_DNA"/>
</dbReference>
<evidence type="ECO:0000313" key="2">
    <source>
        <dbReference type="Proteomes" id="UP000596742"/>
    </source>
</evidence>
<sequence>MSSGGNTIVSPISKSVYTNSLLNPQTMPPVIYRLNATLKNPVSTSTQFTTESNVPILVKGASVIPKVNFVNTIKVEPPKSSLNHPTSTKLLKDNSISPIMSKSSTVPTMTSSTCMLNLARLLTSNLTKSSATTTCTNMSSRPICSVTSVLPIQQKSKLPTVKDMLKNDTLGELRKTKRLVRENLALLQKTNCGSKDLFDSYSNILKTIENHENQCLRLQLW</sequence>
<comment type="caution">
    <text evidence="1">The sequence shown here is derived from an EMBL/GenBank/DDBJ whole genome shotgun (WGS) entry which is preliminary data.</text>
</comment>
<keyword evidence="2" id="KW-1185">Reference proteome</keyword>
<reference evidence="1" key="1">
    <citation type="submission" date="2018-11" db="EMBL/GenBank/DDBJ databases">
        <authorList>
            <person name="Alioto T."/>
            <person name="Alioto T."/>
        </authorList>
    </citation>
    <scope>NUCLEOTIDE SEQUENCE</scope>
</reference>